<reference evidence="1" key="1">
    <citation type="submission" date="2021-02" db="EMBL/GenBank/DDBJ databases">
        <authorList>
            <person name="Cremers G."/>
            <person name="Picone N."/>
        </authorList>
    </citation>
    <scope>NUCLEOTIDE SEQUENCE</scope>
    <source>
        <strain evidence="1">PQ17</strain>
    </source>
</reference>
<evidence type="ECO:0000313" key="1">
    <source>
        <dbReference type="EMBL" id="CAF0703483.1"/>
    </source>
</evidence>
<name>A0A8J2FU42_9BACT</name>
<dbReference type="AlphaFoldDB" id="A0A8J2FU42"/>
<dbReference type="Proteomes" id="UP000663859">
    <property type="component" value="Unassembled WGS sequence"/>
</dbReference>
<keyword evidence="2" id="KW-1185">Reference proteome</keyword>
<dbReference type="EMBL" id="CAJNOB010000056">
    <property type="protein sequence ID" value="CAF0703483.1"/>
    <property type="molecule type" value="Genomic_DNA"/>
</dbReference>
<protein>
    <submittedName>
        <fullName evidence="1">Uncharacterized protein</fullName>
    </submittedName>
</protein>
<organism evidence="1 2">
    <name type="scientific">Candidatus Methylacidithermus pantelleriae</name>
    <dbReference type="NCBI Taxonomy" id="2744239"/>
    <lineage>
        <taxon>Bacteria</taxon>
        <taxon>Pseudomonadati</taxon>
        <taxon>Verrucomicrobiota</taxon>
        <taxon>Methylacidiphilae</taxon>
        <taxon>Methylacidiphilales</taxon>
        <taxon>Methylacidiphilaceae</taxon>
        <taxon>Candidatus Methylacidithermus</taxon>
    </lineage>
</organism>
<comment type="caution">
    <text evidence="1">The sequence shown here is derived from an EMBL/GenBank/DDBJ whole genome shotgun (WGS) entry which is preliminary data.</text>
</comment>
<accession>A0A8J2FU42</accession>
<gene>
    <name evidence="1" type="ORF">MPNT_60011</name>
</gene>
<proteinExistence type="predicted"/>
<evidence type="ECO:0000313" key="2">
    <source>
        <dbReference type="Proteomes" id="UP000663859"/>
    </source>
</evidence>
<sequence length="91" mass="9759">MKKAFGFAPCTSNREKETLVSKRLFEAGSSLAENKIGRIGGKVGNLFRAIEAGSLGQDRKKLRTGSVGQGLWVHGSFFLGKGTNKSLSSKK</sequence>